<dbReference type="EMBL" id="DF236973">
    <property type="protein sequence ID" value="GAQ79082.1"/>
    <property type="molecule type" value="Genomic_DNA"/>
</dbReference>
<dbReference type="Proteomes" id="UP000054558">
    <property type="component" value="Unassembled WGS sequence"/>
</dbReference>
<keyword evidence="3" id="KW-1185">Reference proteome</keyword>
<gene>
    <name evidence="2" type="ORF">KFL_000240120</name>
</gene>
<evidence type="ECO:0000313" key="3">
    <source>
        <dbReference type="Proteomes" id="UP000054558"/>
    </source>
</evidence>
<proteinExistence type="predicted"/>
<dbReference type="AlphaFoldDB" id="A0A1Y1HMZ1"/>
<name>A0A1Y1HMZ1_KLENI</name>
<feature type="signal peptide" evidence="1">
    <location>
        <begin position="1"/>
        <end position="26"/>
    </location>
</feature>
<feature type="chain" id="PRO_5012169002" evidence="1">
    <location>
        <begin position="27"/>
        <end position="353"/>
    </location>
</feature>
<protein>
    <submittedName>
        <fullName evidence="2">Uncharacterized protein</fullName>
    </submittedName>
</protein>
<evidence type="ECO:0000256" key="1">
    <source>
        <dbReference type="SAM" id="SignalP"/>
    </source>
</evidence>
<evidence type="ECO:0000313" key="2">
    <source>
        <dbReference type="EMBL" id="GAQ79082.1"/>
    </source>
</evidence>
<sequence>MAARFSSPRAATLLLVAALCLGSAAAFAPLFSTGNPDGRIAVATRPDGVNGKFEIEAGDDFLAKAGQSVSKVTFTGLLPSGFSLASAQDSVVQLELYRVFSRDSDVSRCQDADPHTVCPTENVVTRANSPSDEAAPEFDRSTEDGTLFCEVFGANPSDNFNFLDNSVVDFYSANSVLPGGIHKKTELPTGGNGGVTGPVVTFVCDFAANHPWTFSADEHFFFVPKIALPLGTDNADRGDFLWLSAPKPLTNGFAFSPDLQSWTRDFTIDPDWVRIGTDVVGGSPAPTFNQVFALYPTGTPGPKFLAQGDFCAAGNPCFNAVGTRQVCCPGSCAPGTPPAGIPTCEGGASPVFP</sequence>
<reference evidence="2 3" key="1">
    <citation type="journal article" date="2014" name="Nat. Commun.">
        <title>Klebsormidium flaccidum genome reveals primary factors for plant terrestrial adaptation.</title>
        <authorList>
            <person name="Hori K."/>
            <person name="Maruyama F."/>
            <person name="Fujisawa T."/>
            <person name="Togashi T."/>
            <person name="Yamamoto N."/>
            <person name="Seo M."/>
            <person name="Sato S."/>
            <person name="Yamada T."/>
            <person name="Mori H."/>
            <person name="Tajima N."/>
            <person name="Moriyama T."/>
            <person name="Ikeuchi M."/>
            <person name="Watanabe M."/>
            <person name="Wada H."/>
            <person name="Kobayashi K."/>
            <person name="Saito M."/>
            <person name="Masuda T."/>
            <person name="Sasaki-Sekimoto Y."/>
            <person name="Mashiguchi K."/>
            <person name="Awai K."/>
            <person name="Shimojima M."/>
            <person name="Masuda S."/>
            <person name="Iwai M."/>
            <person name="Nobusawa T."/>
            <person name="Narise T."/>
            <person name="Kondo S."/>
            <person name="Saito H."/>
            <person name="Sato R."/>
            <person name="Murakawa M."/>
            <person name="Ihara Y."/>
            <person name="Oshima-Yamada Y."/>
            <person name="Ohtaka K."/>
            <person name="Satoh M."/>
            <person name="Sonobe K."/>
            <person name="Ishii M."/>
            <person name="Ohtani R."/>
            <person name="Kanamori-Sato M."/>
            <person name="Honoki R."/>
            <person name="Miyazaki D."/>
            <person name="Mochizuki H."/>
            <person name="Umetsu J."/>
            <person name="Higashi K."/>
            <person name="Shibata D."/>
            <person name="Kamiya Y."/>
            <person name="Sato N."/>
            <person name="Nakamura Y."/>
            <person name="Tabata S."/>
            <person name="Ida S."/>
            <person name="Kurokawa K."/>
            <person name="Ohta H."/>
        </authorList>
    </citation>
    <scope>NUCLEOTIDE SEQUENCE [LARGE SCALE GENOMIC DNA]</scope>
    <source>
        <strain evidence="2 3">NIES-2285</strain>
    </source>
</reference>
<organism evidence="2 3">
    <name type="scientific">Klebsormidium nitens</name>
    <name type="common">Green alga</name>
    <name type="synonym">Ulothrix nitens</name>
    <dbReference type="NCBI Taxonomy" id="105231"/>
    <lineage>
        <taxon>Eukaryota</taxon>
        <taxon>Viridiplantae</taxon>
        <taxon>Streptophyta</taxon>
        <taxon>Klebsormidiophyceae</taxon>
        <taxon>Klebsormidiales</taxon>
        <taxon>Klebsormidiaceae</taxon>
        <taxon>Klebsormidium</taxon>
    </lineage>
</organism>
<accession>A0A1Y1HMZ1</accession>
<keyword evidence="1" id="KW-0732">Signal</keyword>